<organism evidence="6 7">
    <name type="scientific">Neptunomonas concharum</name>
    <dbReference type="NCBI Taxonomy" id="1031538"/>
    <lineage>
        <taxon>Bacteria</taxon>
        <taxon>Pseudomonadati</taxon>
        <taxon>Pseudomonadota</taxon>
        <taxon>Gammaproteobacteria</taxon>
        <taxon>Oceanospirillales</taxon>
        <taxon>Oceanospirillaceae</taxon>
        <taxon>Neptunomonas</taxon>
    </lineage>
</organism>
<evidence type="ECO:0000313" key="7">
    <source>
        <dbReference type="Proteomes" id="UP000324760"/>
    </source>
</evidence>
<evidence type="ECO:0000313" key="6">
    <source>
        <dbReference type="EMBL" id="QEQ96286.1"/>
    </source>
</evidence>
<dbReference type="EMBL" id="CP043869">
    <property type="protein sequence ID" value="QEQ96286.1"/>
    <property type="molecule type" value="Genomic_DNA"/>
</dbReference>
<evidence type="ECO:0000259" key="5">
    <source>
        <dbReference type="SMART" id="SM00062"/>
    </source>
</evidence>
<dbReference type="KEGG" id="ncu:F0U83_05955"/>
<dbReference type="AlphaFoldDB" id="A0A5P1RAH4"/>
<feature type="domain" description="Solute-binding protein family 3/N-terminal" evidence="5">
    <location>
        <begin position="33"/>
        <end position="258"/>
    </location>
</feature>
<accession>A0A5P1RAH4</accession>
<evidence type="ECO:0000256" key="3">
    <source>
        <dbReference type="ARBA" id="ARBA00022729"/>
    </source>
</evidence>
<dbReference type="CDD" id="cd13692">
    <property type="entry name" value="PBP2_BztA"/>
    <property type="match status" value="1"/>
</dbReference>
<dbReference type="Pfam" id="PF00497">
    <property type="entry name" value="SBP_bac_3"/>
    <property type="match status" value="1"/>
</dbReference>
<dbReference type="PANTHER" id="PTHR30085:SF7">
    <property type="entry name" value="AMINO-ACID ABC TRANSPORTER-BINDING PROTEIN YHDW-RELATED"/>
    <property type="match status" value="1"/>
</dbReference>
<dbReference type="Gene3D" id="3.40.190.10">
    <property type="entry name" value="Periplasmic binding protein-like II"/>
    <property type="match status" value="2"/>
</dbReference>
<feature type="chain" id="PRO_5024820456" evidence="4">
    <location>
        <begin position="23"/>
        <end position="334"/>
    </location>
</feature>
<dbReference type="InterPro" id="IPR051455">
    <property type="entry name" value="Bact_solute-bind_prot3"/>
</dbReference>
<keyword evidence="7" id="KW-1185">Reference proteome</keyword>
<dbReference type="InterPro" id="IPR001638">
    <property type="entry name" value="Solute-binding_3/MltF_N"/>
</dbReference>
<dbReference type="RefSeq" id="WP_138988665.1">
    <property type="nucleotide sequence ID" value="NZ_CP043869.1"/>
</dbReference>
<dbReference type="OrthoDB" id="9777941at2"/>
<feature type="signal peptide" evidence="4">
    <location>
        <begin position="1"/>
        <end position="22"/>
    </location>
</feature>
<dbReference type="PANTHER" id="PTHR30085">
    <property type="entry name" value="AMINO ACID ABC TRANSPORTER PERMEASE"/>
    <property type="match status" value="1"/>
</dbReference>
<keyword evidence="3 4" id="KW-0732">Signal</keyword>
<dbReference type="SMART" id="SM00062">
    <property type="entry name" value="PBPb"/>
    <property type="match status" value="1"/>
</dbReference>
<evidence type="ECO:0000256" key="4">
    <source>
        <dbReference type="SAM" id="SignalP"/>
    </source>
</evidence>
<name>A0A5P1RAH4_9GAMM</name>
<comment type="similarity">
    <text evidence="1">Belongs to the bacterial solute-binding protein 3 family.</text>
</comment>
<dbReference type="GO" id="GO:0006865">
    <property type="term" value="P:amino acid transport"/>
    <property type="evidence" value="ECO:0007669"/>
    <property type="project" value="TreeGrafter"/>
</dbReference>
<proteinExistence type="inferred from homology"/>
<keyword evidence="2" id="KW-0813">Transport</keyword>
<dbReference type="Proteomes" id="UP000324760">
    <property type="component" value="Chromosome"/>
</dbReference>
<sequence length="334" mass="37300">MQMLVKLLLIFTLSLLSPLSFAGTLDDVLKHGDIRCGVFPDDPGRSAIDSKGEWRGFYVDFCRAVAAAIFADPKRVHFIEVGPQTRFSSLQERKTDVVMYSSTWTMEREHNYGIAFPAIYLFDGQGIMVRKNSGINTLSDLSKKRICVTENTTTHTTLVQYLKTHNIDAEIFFANGDAFFRGSCDAYTADRLNLAVNKANRAEDPAAYHLLPERLSKEPIGPMVRADDPQWARLIRAVIDALVLADEKLISQRTVDQALLTHSDLEVQNLLGKTGTIGAQLGLRADWATHIIRSVGNYSEIYLRHFGPNTPVGVEQGINQPWNRGGLLYAPLFK</sequence>
<evidence type="ECO:0000256" key="2">
    <source>
        <dbReference type="ARBA" id="ARBA00022448"/>
    </source>
</evidence>
<reference evidence="6 7" key="1">
    <citation type="journal article" date="2019" name="Biochem. Eng. J.">
        <title>Metabolic engineering of the marine bacteria Neptunomonas concharum for the production of acetoin and meso-2,3-butanediol from acetate.</title>
        <authorList>
            <person name="Li W."/>
            <person name="Pu N."/>
            <person name="Liu C.-X."/>
            <person name="Yuan Q.-P."/>
            <person name="Li Z.-J."/>
        </authorList>
    </citation>
    <scope>NUCLEOTIDE SEQUENCE [LARGE SCALE GENOMIC DNA]</scope>
    <source>
        <strain evidence="6 7">JCM17730</strain>
    </source>
</reference>
<protein>
    <submittedName>
        <fullName evidence="6">Amino acid ABC transporter substrate-binding protein</fullName>
    </submittedName>
</protein>
<dbReference type="SUPFAM" id="SSF53850">
    <property type="entry name" value="Periplasmic binding protein-like II"/>
    <property type="match status" value="1"/>
</dbReference>
<evidence type="ECO:0000256" key="1">
    <source>
        <dbReference type="ARBA" id="ARBA00010333"/>
    </source>
</evidence>
<gene>
    <name evidence="6" type="ORF">F0U83_05955</name>
</gene>